<evidence type="ECO:0000313" key="2">
    <source>
        <dbReference type="Proteomes" id="UP001059596"/>
    </source>
</evidence>
<accession>A0A9P9YR46</accession>
<dbReference type="EMBL" id="JAMKOV010000003">
    <property type="protein sequence ID" value="KAI8041561.1"/>
    <property type="molecule type" value="Genomic_DNA"/>
</dbReference>
<protein>
    <submittedName>
        <fullName evidence="1">Uncharacterized protein</fullName>
    </submittedName>
</protein>
<proteinExistence type="predicted"/>
<name>A0A9P9YR46_9MUSC</name>
<gene>
    <name evidence="1" type="ORF">M5D96_005826</name>
</gene>
<organism evidence="1 2">
    <name type="scientific">Drosophila gunungcola</name>
    <name type="common">fruit fly</name>
    <dbReference type="NCBI Taxonomy" id="103775"/>
    <lineage>
        <taxon>Eukaryota</taxon>
        <taxon>Metazoa</taxon>
        <taxon>Ecdysozoa</taxon>
        <taxon>Arthropoda</taxon>
        <taxon>Hexapoda</taxon>
        <taxon>Insecta</taxon>
        <taxon>Pterygota</taxon>
        <taxon>Neoptera</taxon>
        <taxon>Endopterygota</taxon>
        <taxon>Diptera</taxon>
        <taxon>Brachycera</taxon>
        <taxon>Muscomorpha</taxon>
        <taxon>Ephydroidea</taxon>
        <taxon>Drosophilidae</taxon>
        <taxon>Drosophila</taxon>
        <taxon>Sophophora</taxon>
    </lineage>
</organism>
<keyword evidence="2" id="KW-1185">Reference proteome</keyword>
<evidence type="ECO:0000313" key="1">
    <source>
        <dbReference type="EMBL" id="KAI8041561.1"/>
    </source>
</evidence>
<dbReference type="AlphaFoldDB" id="A0A9P9YR46"/>
<sequence length="68" mass="7356">MTHGLQVVGLLVQTRPSWSHLCIAYSGCFFYCCQGTSSLEQLNNAFLSGQSPTLLDVAEGLCSGRFIV</sequence>
<reference evidence="1" key="1">
    <citation type="journal article" date="2023" name="Genome Biol. Evol.">
        <title>Long-read-based Genome Assembly of Drosophila gunungcola Reveals Fewer Chemosensory Genes in Flower-breeding Species.</title>
        <authorList>
            <person name="Negi A."/>
            <person name="Liao B.Y."/>
            <person name="Yeh S.D."/>
        </authorList>
    </citation>
    <scope>NUCLEOTIDE SEQUENCE</scope>
    <source>
        <strain evidence="1">Sukarami</strain>
    </source>
</reference>
<dbReference type="Proteomes" id="UP001059596">
    <property type="component" value="Unassembled WGS sequence"/>
</dbReference>
<comment type="caution">
    <text evidence="1">The sequence shown here is derived from an EMBL/GenBank/DDBJ whole genome shotgun (WGS) entry which is preliminary data.</text>
</comment>